<feature type="domain" description="Secretin/TonB short N-terminal" evidence="9">
    <location>
        <begin position="73"/>
        <end position="124"/>
    </location>
</feature>
<gene>
    <name evidence="10" type="ORF">NCTC11429_02768</name>
</gene>
<comment type="subcellular location">
    <subcellularLocation>
        <location evidence="1 8">Cell outer membrane</location>
        <topology evidence="1 8">Multi-pass membrane protein</topology>
    </subcellularLocation>
</comment>
<evidence type="ECO:0000256" key="5">
    <source>
        <dbReference type="ARBA" id="ARBA00022729"/>
    </source>
</evidence>
<dbReference type="Pfam" id="PF07660">
    <property type="entry name" value="STN"/>
    <property type="match status" value="1"/>
</dbReference>
<dbReference type="GO" id="GO:0009279">
    <property type="term" value="C:cell outer membrane"/>
    <property type="evidence" value="ECO:0007669"/>
    <property type="project" value="UniProtKB-SubCell"/>
</dbReference>
<dbReference type="Gene3D" id="3.55.50.30">
    <property type="match status" value="1"/>
</dbReference>
<protein>
    <submittedName>
        <fullName evidence="10">Outer membrane receptor for ferrienterochelin and colicins</fullName>
    </submittedName>
</protein>
<dbReference type="FunFam" id="2.170.130.10:FF:000003">
    <property type="entry name" value="SusC/RagA family TonB-linked outer membrane protein"/>
    <property type="match status" value="1"/>
</dbReference>
<dbReference type="GO" id="GO:0044718">
    <property type="term" value="P:siderophore transmembrane transport"/>
    <property type="evidence" value="ECO:0007669"/>
    <property type="project" value="TreeGrafter"/>
</dbReference>
<evidence type="ECO:0000256" key="6">
    <source>
        <dbReference type="ARBA" id="ARBA00023136"/>
    </source>
</evidence>
<keyword evidence="5" id="KW-0732">Signal</keyword>
<dbReference type="InterPro" id="IPR036942">
    <property type="entry name" value="Beta-barrel_TonB_sf"/>
</dbReference>
<evidence type="ECO:0000259" key="9">
    <source>
        <dbReference type="SMART" id="SM00965"/>
    </source>
</evidence>
<dbReference type="InterPro" id="IPR039426">
    <property type="entry name" value="TonB-dep_rcpt-like"/>
</dbReference>
<dbReference type="GO" id="GO:0015344">
    <property type="term" value="F:siderophore uptake transmembrane transporter activity"/>
    <property type="evidence" value="ECO:0007669"/>
    <property type="project" value="TreeGrafter"/>
</dbReference>
<dbReference type="InterPro" id="IPR037066">
    <property type="entry name" value="Plug_dom_sf"/>
</dbReference>
<accession>A0A4U9VA86</accession>
<proteinExistence type="inferred from homology"/>
<dbReference type="AlphaFoldDB" id="A0A4U9VA86"/>
<dbReference type="InterPro" id="IPR023997">
    <property type="entry name" value="TonB-dep_OMP_SusC/RagA_CS"/>
</dbReference>
<dbReference type="Gene3D" id="2.40.170.20">
    <property type="entry name" value="TonB-dependent receptor, beta-barrel domain"/>
    <property type="match status" value="1"/>
</dbReference>
<sequence length="1134" mass="126865">MQKYKKNRCVLSMDFRKGSTFKPLVMKLSIAVPLLFAASLTTYAGSFGQTINLRKSKASLESLLRDIQKQSGYNILYKESLVPKTRTADVKFINAPLETVLNELLGKYNISYKVVDNNIILSKAADRLPNVQPEGTAAIQQRIVRGRVRDAQGKPLANATVTEKGTANRTSTLEDGSFSLPISGNNPSLHVSMIGYVGTDYKVTANENVEIMLQQTITSMEEVVVVGYGTQKASTVTGSIVDVKGDVLDRAPVMNVTNTLAGRLPGLVATTGSGEPGSDNSTLRIRGANTLGDNSPLIVVDGIANRSIERLNPQDIESVTILKDASAAIYGSQAANGVILVTTKKGKTGKPQVSLTHNQGWSQPTVIPKAADAAEYAQMLNEISIYAGQKPKYTEDELSLFRSGTDIWKYPNTDWFDATFKSAAPQHKTALNITGGSEYLNYYISGGYDKQDAIYKNSATKFNQYNFRSNLNGKFNEYIKYGVNAALREYNRNYPTRSAADIFGMILRGKPNMHAYWPTGQNGPDIEYGNNPVVITTNQTGYDRNKTTMLESRANVEITIPGVEGLSVSGNVAYDRTIQNDKLWQTPWTLYNWDGSTVDAQGTPVLVAGQKGFTAPQLRQDFDTKNLLTLNALVRYERNLGGKHHVNGLLGVEKITGDNMNFYAFRKYYVSAAIEELFAGGDAEKDNSGQSSMQARLNYFGRLNYDFDNKYLLEFLWRYDGSYKFPSNKRFGFFPGISGGWRVSNEAFWQPLKSVVSDLKLRASWGQTGNDRIDDYQFMSSYGFLTGASNIYVFNGTQENKILNELRIPNPNVTWEVANQSNFGLDAKFLNNKLTLTAEYFYNVRTNILWNRNASVPSSSGLTLPKENIGEVTNKGFELQLGYTDQVNDFRYAVNGNIATNHNRIRFWDETPGVPDYQQSTGRPMNAKLYYNAIGIFRDQAAVDAYPHWAGARPGDIIFEDVNQDGKIDGLDRVRSEKTELPTLTGGLNIDLAYRGFYTSLFFQGAAGAIRNNYYEMQGEAGNYLKQNVDGRWTTDNPDASKPRTWNRYNEYWRSNENTYWLQNSDYIRLKNFEFGYNFSEDICKKLRLTRLQLYCSGQNLLTWTKVKDFDPETTSATAYPLNRVYNLGISLTF</sequence>
<dbReference type="KEGG" id="stha:NCTC11429_02768"/>
<evidence type="ECO:0000313" key="10">
    <source>
        <dbReference type="EMBL" id="VTR42903.1"/>
    </source>
</evidence>
<dbReference type="PANTHER" id="PTHR30069">
    <property type="entry name" value="TONB-DEPENDENT OUTER MEMBRANE RECEPTOR"/>
    <property type="match status" value="1"/>
</dbReference>
<dbReference type="InterPro" id="IPR008969">
    <property type="entry name" value="CarboxyPept-like_regulatory"/>
</dbReference>
<dbReference type="InterPro" id="IPR023996">
    <property type="entry name" value="TonB-dep_OMP_SusC/RagA"/>
</dbReference>
<name>A0A4U9VA86_9SPHI</name>
<dbReference type="PANTHER" id="PTHR30069:SF29">
    <property type="entry name" value="HEMOGLOBIN AND HEMOGLOBIN-HAPTOGLOBIN-BINDING PROTEIN 1-RELATED"/>
    <property type="match status" value="1"/>
</dbReference>
<evidence type="ECO:0000256" key="1">
    <source>
        <dbReference type="ARBA" id="ARBA00004571"/>
    </source>
</evidence>
<dbReference type="Gene3D" id="2.60.40.1120">
    <property type="entry name" value="Carboxypeptidase-like, regulatory domain"/>
    <property type="match status" value="1"/>
</dbReference>
<evidence type="ECO:0000256" key="2">
    <source>
        <dbReference type="ARBA" id="ARBA00022448"/>
    </source>
</evidence>
<dbReference type="Pfam" id="PF13715">
    <property type="entry name" value="CarbopepD_reg_2"/>
    <property type="match status" value="1"/>
</dbReference>
<dbReference type="Gene3D" id="2.170.130.10">
    <property type="entry name" value="TonB-dependent receptor, plug domain"/>
    <property type="match status" value="1"/>
</dbReference>
<dbReference type="InterPro" id="IPR011662">
    <property type="entry name" value="Secretin/TonB_short_N"/>
</dbReference>
<dbReference type="InterPro" id="IPR012910">
    <property type="entry name" value="Plug_dom"/>
</dbReference>
<dbReference type="PROSITE" id="PS52016">
    <property type="entry name" value="TONB_DEPENDENT_REC_3"/>
    <property type="match status" value="1"/>
</dbReference>
<evidence type="ECO:0000256" key="3">
    <source>
        <dbReference type="ARBA" id="ARBA00022452"/>
    </source>
</evidence>
<keyword evidence="6 8" id="KW-0472">Membrane</keyword>
<dbReference type="SUPFAM" id="SSF56935">
    <property type="entry name" value="Porins"/>
    <property type="match status" value="1"/>
</dbReference>
<keyword evidence="10" id="KW-0675">Receptor</keyword>
<evidence type="ECO:0000256" key="4">
    <source>
        <dbReference type="ARBA" id="ARBA00022692"/>
    </source>
</evidence>
<dbReference type="SUPFAM" id="SSF49464">
    <property type="entry name" value="Carboxypeptidase regulatory domain-like"/>
    <property type="match status" value="1"/>
</dbReference>
<comment type="similarity">
    <text evidence="8">Belongs to the TonB-dependent receptor family.</text>
</comment>
<dbReference type="STRING" id="1123265.GCA_000686625_02060"/>
<dbReference type="Proteomes" id="UP000308196">
    <property type="component" value="Chromosome"/>
</dbReference>
<organism evidence="10 11">
    <name type="scientific">Sphingobacterium thalpophilum</name>
    <dbReference type="NCBI Taxonomy" id="259"/>
    <lineage>
        <taxon>Bacteria</taxon>
        <taxon>Pseudomonadati</taxon>
        <taxon>Bacteroidota</taxon>
        <taxon>Sphingobacteriia</taxon>
        <taxon>Sphingobacteriales</taxon>
        <taxon>Sphingobacteriaceae</taxon>
        <taxon>Sphingobacterium</taxon>
    </lineage>
</organism>
<dbReference type="NCBIfam" id="TIGR04056">
    <property type="entry name" value="OMP_RagA_SusC"/>
    <property type="match status" value="1"/>
</dbReference>
<keyword evidence="4 8" id="KW-0812">Transmembrane</keyword>
<dbReference type="NCBIfam" id="TIGR04057">
    <property type="entry name" value="SusC_RagA_signa"/>
    <property type="match status" value="1"/>
</dbReference>
<dbReference type="Pfam" id="PF07715">
    <property type="entry name" value="Plug"/>
    <property type="match status" value="1"/>
</dbReference>
<evidence type="ECO:0000313" key="11">
    <source>
        <dbReference type="Proteomes" id="UP000308196"/>
    </source>
</evidence>
<keyword evidence="2 8" id="KW-0813">Transport</keyword>
<reference evidence="10 11" key="1">
    <citation type="submission" date="2019-05" db="EMBL/GenBank/DDBJ databases">
        <authorList>
            <consortium name="Pathogen Informatics"/>
        </authorList>
    </citation>
    <scope>NUCLEOTIDE SEQUENCE [LARGE SCALE GENOMIC DNA]</scope>
    <source>
        <strain evidence="10 11">NCTC11429</strain>
    </source>
</reference>
<keyword evidence="7 8" id="KW-0998">Cell outer membrane</keyword>
<evidence type="ECO:0000256" key="8">
    <source>
        <dbReference type="PROSITE-ProRule" id="PRU01360"/>
    </source>
</evidence>
<evidence type="ECO:0000256" key="7">
    <source>
        <dbReference type="ARBA" id="ARBA00023237"/>
    </source>
</evidence>
<keyword evidence="3 8" id="KW-1134">Transmembrane beta strand</keyword>
<dbReference type="EMBL" id="LR590484">
    <property type="protein sequence ID" value="VTR42903.1"/>
    <property type="molecule type" value="Genomic_DNA"/>
</dbReference>
<dbReference type="SMART" id="SM00965">
    <property type="entry name" value="STN"/>
    <property type="match status" value="1"/>
</dbReference>